<protein>
    <submittedName>
        <fullName evidence="2">Uncharacterized protein</fullName>
    </submittedName>
</protein>
<dbReference type="STRING" id="1044.EH31_05570"/>
<feature type="transmembrane region" description="Helical" evidence="1">
    <location>
        <begin position="79"/>
        <end position="100"/>
    </location>
</feature>
<keyword evidence="3" id="KW-1185">Reference proteome</keyword>
<organism evidence="2 3">
    <name type="scientific">Erythrobacter longus</name>
    <dbReference type="NCBI Taxonomy" id="1044"/>
    <lineage>
        <taxon>Bacteria</taxon>
        <taxon>Pseudomonadati</taxon>
        <taxon>Pseudomonadota</taxon>
        <taxon>Alphaproteobacteria</taxon>
        <taxon>Sphingomonadales</taxon>
        <taxon>Erythrobacteraceae</taxon>
        <taxon>Erythrobacter/Porphyrobacter group</taxon>
        <taxon>Erythrobacter</taxon>
    </lineage>
</organism>
<evidence type="ECO:0000313" key="2">
    <source>
        <dbReference type="EMBL" id="KEO92136.1"/>
    </source>
</evidence>
<dbReference type="AlphaFoldDB" id="A0A074MBI5"/>
<keyword evidence="1" id="KW-1133">Transmembrane helix</keyword>
<comment type="caution">
    <text evidence="2">The sequence shown here is derived from an EMBL/GenBank/DDBJ whole genome shotgun (WGS) entry which is preliminary data.</text>
</comment>
<proteinExistence type="predicted"/>
<reference evidence="2 3" key="1">
    <citation type="submission" date="2014-04" db="EMBL/GenBank/DDBJ databases">
        <title>A comprehensive comparison of genomes of Erythrobacter spp. strains.</title>
        <authorList>
            <person name="Zheng Q."/>
        </authorList>
    </citation>
    <scope>NUCLEOTIDE SEQUENCE [LARGE SCALE GENOMIC DNA]</scope>
    <source>
        <strain evidence="2 3">DSM 6997</strain>
    </source>
</reference>
<feature type="transmembrane region" description="Helical" evidence="1">
    <location>
        <begin position="112"/>
        <end position="137"/>
    </location>
</feature>
<dbReference type="EMBL" id="JMIW01000001">
    <property type="protein sequence ID" value="KEO92136.1"/>
    <property type="molecule type" value="Genomic_DNA"/>
</dbReference>
<evidence type="ECO:0000256" key="1">
    <source>
        <dbReference type="SAM" id="Phobius"/>
    </source>
</evidence>
<evidence type="ECO:0000313" key="3">
    <source>
        <dbReference type="Proteomes" id="UP000027647"/>
    </source>
</evidence>
<feature type="transmembrane region" description="Helical" evidence="1">
    <location>
        <begin position="46"/>
        <end position="67"/>
    </location>
</feature>
<keyword evidence="1" id="KW-0812">Transmembrane</keyword>
<gene>
    <name evidence="2" type="ORF">EH31_05570</name>
</gene>
<keyword evidence="1" id="KW-0472">Membrane</keyword>
<dbReference type="Proteomes" id="UP000027647">
    <property type="component" value="Unassembled WGS sequence"/>
</dbReference>
<dbReference type="RefSeq" id="WP_034958505.1">
    <property type="nucleotide sequence ID" value="NZ_JMIW01000001.1"/>
</dbReference>
<sequence>MEFAPLRYAWNTITIWHFVALAAFMAPATWSYLSGRAPDSSVTSEFGGLLFFTFMICWMYFLVAPVMGQIFGDKFSFSAVWPSSILLGVAMSAAFVTFGFSRDTEVLTSELLGFALIAFVFFSVFLGLALNLFLWLAPRMVGYGMVNFPKFTWGIQL</sequence>
<feature type="transmembrane region" description="Helical" evidence="1">
    <location>
        <begin position="15"/>
        <end position="34"/>
    </location>
</feature>
<dbReference type="OrthoDB" id="7433128at2"/>
<accession>A0A074MBI5</accession>
<name>A0A074MBI5_ERYLO</name>